<sequence length="98" mass="11361">MTDGGDIHDHHPNGNTFSVIDIGFPYRTGSWARVKWLMQSMDEVVIRLGGRWMPDYINHINELLLEEWRNKGIVSKLKDSIHYVFALLRTYTACNGLQ</sequence>
<proteinExistence type="predicted"/>
<reference evidence="1 2" key="1">
    <citation type="submission" date="2023-08" db="EMBL/GenBank/DDBJ databases">
        <title>Complete genome sequence of Geobacillus thermodenitrificans K1041, a genetically tractable strain representative of the genus Geobacillus.</title>
        <authorList>
            <person name="Kani S."/>
            <person name="Suzuki H."/>
        </authorList>
    </citation>
    <scope>NUCLEOTIDE SEQUENCE [LARGE SCALE GENOMIC DNA]</scope>
    <source>
        <strain evidence="1 2">K1041</strain>
    </source>
</reference>
<protein>
    <submittedName>
        <fullName evidence="1">Uncharacterized protein</fullName>
    </submittedName>
</protein>
<gene>
    <name evidence="1" type="ORF">HSX42_05450</name>
</gene>
<dbReference type="Proteomes" id="UP001297580">
    <property type="component" value="Chromosome"/>
</dbReference>
<name>A0ABY9QG65_GEOTD</name>
<evidence type="ECO:0000313" key="2">
    <source>
        <dbReference type="Proteomes" id="UP001297580"/>
    </source>
</evidence>
<dbReference type="RefSeq" id="WP_008878793.1">
    <property type="nucleotide sequence ID" value="NZ_CP017690.1"/>
</dbReference>
<dbReference type="EMBL" id="CP133461">
    <property type="protein sequence ID" value="WMV77216.1"/>
    <property type="molecule type" value="Genomic_DNA"/>
</dbReference>
<evidence type="ECO:0000313" key="1">
    <source>
        <dbReference type="EMBL" id="WMV77216.1"/>
    </source>
</evidence>
<organism evidence="1 2">
    <name type="scientific">Geobacillus thermodenitrificans</name>
    <dbReference type="NCBI Taxonomy" id="33940"/>
    <lineage>
        <taxon>Bacteria</taxon>
        <taxon>Bacillati</taxon>
        <taxon>Bacillota</taxon>
        <taxon>Bacilli</taxon>
        <taxon>Bacillales</taxon>
        <taxon>Anoxybacillaceae</taxon>
        <taxon>Geobacillus</taxon>
    </lineage>
</organism>
<accession>A0ABY9QG65</accession>
<keyword evidence="2" id="KW-1185">Reference proteome</keyword>